<evidence type="ECO:0000256" key="1">
    <source>
        <dbReference type="ARBA" id="ARBA00022694"/>
    </source>
</evidence>
<dbReference type="PANTHER" id="PTHR46499:SF2">
    <property type="entry name" value="ARCHAEOSINE SYNTHASE"/>
    <property type="match status" value="1"/>
</dbReference>
<dbReference type="AlphaFoldDB" id="A0A1I4JG80"/>
<dbReference type="InterPro" id="IPR002616">
    <property type="entry name" value="tRNA_ribo_trans-like"/>
</dbReference>
<dbReference type="GO" id="GO:0005737">
    <property type="term" value="C:cytoplasm"/>
    <property type="evidence" value="ECO:0007669"/>
    <property type="project" value="TreeGrafter"/>
</dbReference>
<dbReference type="OrthoDB" id="115061at2157"/>
<dbReference type="InterPro" id="IPR050076">
    <property type="entry name" value="ArchSynthase1/Queuine_TRR"/>
</dbReference>
<organism evidence="3 4">
    <name type="scientific">Methanobrevibacter olleyae</name>
    <dbReference type="NCBI Taxonomy" id="294671"/>
    <lineage>
        <taxon>Archaea</taxon>
        <taxon>Methanobacteriati</taxon>
        <taxon>Methanobacteriota</taxon>
        <taxon>Methanomada group</taxon>
        <taxon>Methanobacteria</taxon>
        <taxon>Methanobacteriales</taxon>
        <taxon>Methanobacteriaceae</taxon>
        <taxon>Methanobrevibacter</taxon>
    </lineage>
</organism>
<dbReference type="SUPFAM" id="SSF51713">
    <property type="entry name" value="tRNA-guanine transglycosylase"/>
    <property type="match status" value="1"/>
</dbReference>
<keyword evidence="1" id="KW-0819">tRNA processing</keyword>
<dbReference type="RefSeq" id="WP_074798709.1">
    <property type="nucleotide sequence ID" value="NZ_FOTL01000025.1"/>
</dbReference>
<evidence type="ECO:0000313" key="4">
    <source>
        <dbReference type="Proteomes" id="UP000183442"/>
    </source>
</evidence>
<reference evidence="4" key="1">
    <citation type="submission" date="2016-10" db="EMBL/GenBank/DDBJ databases">
        <authorList>
            <person name="Varghese N."/>
        </authorList>
    </citation>
    <scope>NUCLEOTIDE SEQUENCE [LARGE SCALE GENOMIC DNA]</scope>
    <source>
        <strain evidence="4">DSM 16632</strain>
    </source>
</reference>
<dbReference type="PANTHER" id="PTHR46499">
    <property type="entry name" value="QUEUINE TRNA-RIBOSYLTRANSFERASE"/>
    <property type="match status" value="1"/>
</dbReference>
<name>A0A1I4JG80_METOL</name>
<dbReference type="EMBL" id="FOTL01000025">
    <property type="protein sequence ID" value="SFL65569.1"/>
    <property type="molecule type" value="Genomic_DNA"/>
</dbReference>
<evidence type="ECO:0000259" key="2">
    <source>
        <dbReference type="Pfam" id="PF01702"/>
    </source>
</evidence>
<dbReference type="InterPro" id="IPR036511">
    <property type="entry name" value="TGT-like_sf"/>
</dbReference>
<proteinExistence type="predicted"/>
<accession>A0A1I4JG80</accession>
<dbReference type="Proteomes" id="UP000183442">
    <property type="component" value="Unassembled WGS sequence"/>
</dbReference>
<gene>
    <name evidence="3" type="ORF">SAMN02910297_01436</name>
</gene>
<dbReference type="GO" id="GO:0002099">
    <property type="term" value="P:tRNA wobble guanine modification"/>
    <property type="evidence" value="ECO:0007669"/>
    <property type="project" value="TreeGrafter"/>
</dbReference>
<dbReference type="Gene3D" id="3.20.20.105">
    <property type="entry name" value="Queuine tRNA-ribosyltransferase-like"/>
    <property type="match status" value="1"/>
</dbReference>
<sequence length="244" mass="28464">MKIFEIKSHDGPGRYGKLGDWESPLIINKDDFTIAKDESSAYDVEKEIAEWSVSQTIEKAKTVKDKEIAVIQGSKYIDLRIKCLKELEELGYNGFIIANADDLLLHPRDLVDLVVRLRENMKSSSYLIFPFAEAQFIPLLVYMGIDAFFDDIGEYYSYINVLMSPTKNYDLETYKLYDMDQKELEKYNKNTVDFVLREVREHMKNSSLRNLVEERSATSPQYASALRILDKNYSEYLLEHTQLY</sequence>
<evidence type="ECO:0000313" key="3">
    <source>
        <dbReference type="EMBL" id="SFL65569.1"/>
    </source>
</evidence>
<feature type="domain" description="tRNA-guanine(15) transglycosylase-like" evidence="2">
    <location>
        <begin position="31"/>
        <end position="149"/>
    </location>
</feature>
<dbReference type="Pfam" id="PF01702">
    <property type="entry name" value="TGT"/>
    <property type="match status" value="1"/>
</dbReference>
<protein>
    <submittedName>
        <fullName evidence="3">tRNA-guanine family transglycosylase</fullName>
    </submittedName>
</protein>